<feature type="non-terminal residue" evidence="2">
    <location>
        <position position="1"/>
    </location>
</feature>
<proteinExistence type="predicted"/>
<reference evidence="2 3" key="1">
    <citation type="journal article" date="2020" name="Microorganisms">
        <title>Osmotic Adaptation and Compatible Solute Biosynthesis of Phototrophic Bacteria as Revealed from Genome Analyses.</title>
        <authorList>
            <person name="Imhoff J.F."/>
            <person name="Rahn T."/>
            <person name="Kunzel S."/>
            <person name="Keller A."/>
            <person name="Neulinger S.C."/>
        </authorList>
    </citation>
    <scope>NUCLEOTIDE SEQUENCE [LARGE SCALE GENOMIC DNA]</scope>
    <source>
        <strain evidence="2 3">DSM 15382</strain>
    </source>
</reference>
<protein>
    <recommendedName>
        <fullName evidence="1">LysM domain-containing protein</fullName>
    </recommendedName>
</protein>
<gene>
    <name evidence="2" type="ORF">CKO45_32475</name>
</gene>
<name>A0ABS1D7T6_9PROT</name>
<dbReference type="RefSeq" id="WP_200307075.1">
    <property type="nucleotide sequence ID" value="NZ_NRSG01000846.1"/>
</dbReference>
<dbReference type="Pfam" id="PF01476">
    <property type="entry name" value="LysM"/>
    <property type="match status" value="1"/>
</dbReference>
<dbReference type="PROSITE" id="PS51782">
    <property type="entry name" value="LYSM"/>
    <property type="match status" value="1"/>
</dbReference>
<dbReference type="InterPro" id="IPR036779">
    <property type="entry name" value="LysM_dom_sf"/>
</dbReference>
<dbReference type="InterPro" id="IPR052196">
    <property type="entry name" value="Bact_Kbp"/>
</dbReference>
<feature type="domain" description="LysM" evidence="1">
    <location>
        <begin position="119"/>
        <end position="168"/>
    </location>
</feature>
<dbReference type="PANTHER" id="PTHR34700">
    <property type="entry name" value="POTASSIUM BINDING PROTEIN KBP"/>
    <property type="match status" value="1"/>
</dbReference>
<sequence>AVLLPPIASGGAGPRVLQAPAAARPRLALDLVDYDEAGAMRFAGSAPPGALLRVYVGRDLAGDALADAGGRWSLRPVRQPAEGRHTLRVDQLAEAGQVAARIELPFQRDLLPEAPPADGRLVVQPGHTLWRIARGTYGQGIRYTLIYQANRDQIRDPALIHPGQVFTLPEGAPAAGRAAAAGP</sequence>
<evidence type="ECO:0000259" key="1">
    <source>
        <dbReference type="PROSITE" id="PS51782"/>
    </source>
</evidence>
<dbReference type="EMBL" id="NRSG01000846">
    <property type="protein sequence ID" value="MBK1662879.1"/>
    <property type="molecule type" value="Genomic_DNA"/>
</dbReference>
<dbReference type="Gene3D" id="3.10.350.10">
    <property type="entry name" value="LysM domain"/>
    <property type="match status" value="1"/>
</dbReference>
<evidence type="ECO:0000313" key="2">
    <source>
        <dbReference type="EMBL" id="MBK1662879.1"/>
    </source>
</evidence>
<dbReference type="CDD" id="cd00118">
    <property type="entry name" value="LysM"/>
    <property type="match status" value="1"/>
</dbReference>
<dbReference type="Proteomes" id="UP000697995">
    <property type="component" value="Unassembled WGS sequence"/>
</dbReference>
<accession>A0ABS1D7T6</accession>
<comment type="caution">
    <text evidence="2">The sequence shown here is derived from an EMBL/GenBank/DDBJ whole genome shotgun (WGS) entry which is preliminary data.</text>
</comment>
<keyword evidence="3" id="KW-1185">Reference proteome</keyword>
<dbReference type="PANTHER" id="PTHR34700:SF4">
    <property type="entry name" value="PHAGE-LIKE ELEMENT PBSX PROTEIN XKDP"/>
    <property type="match status" value="1"/>
</dbReference>
<evidence type="ECO:0000313" key="3">
    <source>
        <dbReference type="Proteomes" id="UP000697995"/>
    </source>
</evidence>
<dbReference type="InterPro" id="IPR018392">
    <property type="entry name" value="LysM"/>
</dbReference>
<organism evidence="2 3">
    <name type="scientific">Paracraurococcus ruber</name>
    <dbReference type="NCBI Taxonomy" id="77675"/>
    <lineage>
        <taxon>Bacteria</taxon>
        <taxon>Pseudomonadati</taxon>
        <taxon>Pseudomonadota</taxon>
        <taxon>Alphaproteobacteria</taxon>
        <taxon>Acetobacterales</taxon>
        <taxon>Roseomonadaceae</taxon>
        <taxon>Paracraurococcus</taxon>
    </lineage>
</organism>